<evidence type="ECO:0000256" key="1">
    <source>
        <dbReference type="SAM" id="MobiDB-lite"/>
    </source>
</evidence>
<sequence>MNDFGLYGERLATLFPMIQQPRSGLVKSLQKGTFAAVRMAPSSAQRSGDDGHWSLHAESSRARRRERRAHEWSAFHRSRHRHSGGCGGVGRAVSERLVAGGAKVLVWDVADDADERIDLTDETAVDETITDTRTEEGR</sequence>
<dbReference type="InterPro" id="IPR036291">
    <property type="entry name" value="NAD(P)-bd_dom_sf"/>
</dbReference>
<organism evidence="2 3">
    <name type="scientific">Bradyrhizobium manausense</name>
    <dbReference type="NCBI Taxonomy" id="989370"/>
    <lineage>
        <taxon>Bacteria</taxon>
        <taxon>Pseudomonadati</taxon>
        <taxon>Pseudomonadota</taxon>
        <taxon>Alphaproteobacteria</taxon>
        <taxon>Hyphomicrobiales</taxon>
        <taxon>Nitrobacteraceae</taxon>
        <taxon>Bradyrhizobium</taxon>
    </lineage>
</organism>
<evidence type="ECO:0000313" key="2">
    <source>
        <dbReference type="EMBL" id="KRQ17699.1"/>
    </source>
</evidence>
<dbReference type="STRING" id="989370.AOQ71_00060"/>
<feature type="region of interest" description="Disordered" evidence="1">
    <location>
        <begin position="41"/>
        <end position="65"/>
    </location>
</feature>
<reference evidence="2 3" key="1">
    <citation type="submission" date="2015-09" db="EMBL/GenBank/DDBJ databases">
        <title>Draft Genome Sequence of Bradyrhizobium manausense Strain BR 3351T, a Novel Symbiotic Nitrogen-Fixing Alphaproteobacterium Isolated from Brazilian Amazon Rain Forest.</title>
        <authorList>
            <person name="De Araujo J.L."/>
            <person name="Zilli J.E."/>
        </authorList>
    </citation>
    <scope>NUCLEOTIDE SEQUENCE [LARGE SCALE GENOMIC DNA]</scope>
    <source>
        <strain evidence="2 3">BR3351</strain>
    </source>
</reference>
<dbReference type="SUPFAM" id="SSF51735">
    <property type="entry name" value="NAD(P)-binding Rossmann-fold domains"/>
    <property type="match status" value="1"/>
</dbReference>
<proteinExistence type="predicted"/>
<dbReference type="EMBL" id="LJYG01000002">
    <property type="protein sequence ID" value="KRQ17699.1"/>
    <property type="molecule type" value="Genomic_DNA"/>
</dbReference>
<comment type="caution">
    <text evidence="2">The sequence shown here is derived from an EMBL/GenBank/DDBJ whole genome shotgun (WGS) entry which is preliminary data.</text>
</comment>
<gene>
    <name evidence="2" type="ORF">AOQ71_00060</name>
</gene>
<name>A0A0R3E6E5_9BRAD</name>
<dbReference type="Gene3D" id="3.40.50.720">
    <property type="entry name" value="NAD(P)-binding Rossmann-like Domain"/>
    <property type="match status" value="1"/>
</dbReference>
<keyword evidence="3" id="KW-1185">Reference proteome</keyword>
<dbReference type="AlphaFoldDB" id="A0A0R3E6E5"/>
<protein>
    <submittedName>
        <fullName evidence="2">Uncharacterized protein</fullName>
    </submittedName>
</protein>
<dbReference type="Proteomes" id="UP000051936">
    <property type="component" value="Unassembled WGS sequence"/>
</dbReference>
<accession>A0A0R3E6E5</accession>
<evidence type="ECO:0000313" key="3">
    <source>
        <dbReference type="Proteomes" id="UP000051936"/>
    </source>
</evidence>
<feature type="compositionally biased region" description="Basic and acidic residues" evidence="1">
    <location>
        <begin position="47"/>
        <end position="61"/>
    </location>
</feature>